<dbReference type="InterPro" id="IPR050132">
    <property type="entry name" value="Gln/Glu-tRNA_Ligase"/>
</dbReference>
<feature type="region of interest" description="Disordered" evidence="2">
    <location>
        <begin position="67"/>
        <end position="88"/>
    </location>
</feature>
<keyword evidence="4" id="KW-0030">Aminoacyl-tRNA synthetase</keyword>
<evidence type="ECO:0000256" key="2">
    <source>
        <dbReference type="SAM" id="MobiDB-lite"/>
    </source>
</evidence>
<dbReference type="Pfam" id="PF03950">
    <property type="entry name" value="tRNA-synt_1c_C"/>
    <property type="match status" value="1"/>
</dbReference>
<dbReference type="InterPro" id="IPR011035">
    <property type="entry name" value="Ribosomal_bL25/Gln-tRNA_synth"/>
</dbReference>
<gene>
    <name evidence="4" type="ORF">ISF_09286</name>
</gene>
<reference evidence="4 5" key="1">
    <citation type="journal article" date="2016" name="Genome Biol. Evol.">
        <title>Divergent and convergent evolution of fungal pathogenicity.</title>
        <authorList>
            <person name="Shang Y."/>
            <person name="Xiao G."/>
            <person name="Zheng P."/>
            <person name="Cen K."/>
            <person name="Zhan S."/>
            <person name="Wang C."/>
        </authorList>
    </citation>
    <scope>NUCLEOTIDE SEQUENCE [LARGE SCALE GENOMIC DNA]</scope>
    <source>
        <strain evidence="4 5">ARSEF 2679</strain>
    </source>
</reference>
<dbReference type="SUPFAM" id="SSF52374">
    <property type="entry name" value="Nucleotidylyl transferase"/>
    <property type="match status" value="1"/>
</dbReference>
<proteinExistence type="predicted"/>
<organism evidence="4 5">
    <name type="scientific">Cordyceps fumosorosea (strain ARSEF 2679)</name>
    <name type="common">Isaria fumosorosea</name>
    <dbReference type="NCBI Taxonomy" id="1081104"/>
    <lineage>
        <taxon>Eukaryota</taxon>
        <taxon>Fungi</taxon>
        <taxon>Dikarya</taxon>
        <taxon>Ascomycota</taxon>
        <taxon>Pezizomycotina</taxon>
        <taxon>Sordariomycetes</taxon>
        <taxon>Hypocreomycetidae</taxon>
        <taxon>Hypocreales</taxon>
        <taxon>Cordycipitaceae</taxon>
        <taxon>Cordyceps</taxon>
    </lineage>
</organism>
<dbReference type="Gene3D" id="2.40.240.10">
    <property type="entry name" value="Ribosomal Protein L25, Chain P"/>
    <property type="match status" value="1"/>
</dbReference>
<dbReference type="GO" id="GO:0005524">
    <property type="term" value="F:ATP binding"/>
    <property type="evidence" value="ECO:0007669"/>
    <property type="project" value="InterPro"/>
</dbReference>
<dbReference type="InterPro" id="IPR020056">
    <property type="entry name" value="Rbsml_bL25/Gln-tRNA_synth_N"/>
</dbReference>
<dbReference type="GO" id="GO:0004818">
    <property type="term" value="F:glutamate-tRNA ligase activity"/>
    <property type="evidence" value="ECO:0007669"/>
    <property type="project" value="TreeGrafter"/>
</dbReference>
<evidence type="ECO:0000256" key="1">
    <source>
        <dbReference type="ARBA" id="ARBA00022917"/>
    </source>
</evidence>
<keyword evidence="5" id="KW-1185">Reference proteome</keyword>
<dbReference type="SUPFAM" id="SSF50715">
    <property type="entry name" value="Ribosomal protein L25-like"/>
    <property type="match status" value="1"/>
</dbReference>
<dbReference type="GO" id="GO:0017102">
    <property type="term" value="C:methionyl glutamyl tRNA synthetase complex"/>
    <property type="evidence" value="ECO:0007669"/>
    <property type="project" value="TreeGrafter"/>
</dbReference>
<dbReference type="GeneID" id="30025578"/>
<evidence type="ECO:0000313" key="5">
    <source>
        <dbReference type="Proteomes" id="UP000076744"/>
    </source>
</evidence>
<dbReference type="Proteomes" id="UP000076744">
    <property type="component" value="Unassembled WGS sequence"/>
</dbReference>
<sequence length="270" mass="30727">MPTFRGILRRGLTVDALRQFMLEQGPSRNVVLMDWTILWAMNKKLIDPIAPRHTAVISSKAALATINGGPDAPRHDSRPKHPKNPAIGTKTVTFASTIYIDQADAASFHLDDEITLMGWGNTIERHLTKSSDGAVTNLQCELHLDGYVSTTDKKMHWLAAQGGDLGKAELWEFDHLLLKDKLEEDRRARAREVSQSDHRQDGAGPWWTWIARSWWRDRSFNWRGRDTIAWIKGPAVDQRVEWFYSKSRLVGRPSSLQGQCLESREYGVQV</sequence>
<comment type="caution">
    <text evidence="4">The sequence shown here is derived from an EMBL/GenBank/DDBJ whole genome shotgun (WGS) entry which is preliminary data.</text>
</comment>
<dbReference type="STRING" id="1081104.A0A167KSB0"/>
<dbReference type="InterPro" id="IPR020061">
    <property type="entry name" value="Glu_tRNA_lig_a-bdl"/>
</dbReference>
<evidence type="ECO:0000259" key="3">
    <source>
        <dbReference type="Pfam" id="PF03950"/>
    </source>
</evidence>
<keyword evidence="1" id="KW-0648">Protein biosynthesis</keyword>
<feature type="domain" description="Glutamyl/glutaminyl-tRNA synthetase class Ib anti-codon binding" evidence="3">
    <location>
        <begin position="50"/>
        <end position="143"/>
    </location>
</feature>
<dbReference type="PANTHER" id="PTHR43097:SF5">
    <property type="entry name" value="GLUTAMATE--TRNA LIGASE"/>
    <property type="match status" value="1"/>
</dbReference>
<dbReference type="PANTHER" id="PTHR43097">
    <property type="entry name" value="GLUTAMINE-TRNA LIGASE"/>
    <property type="match status" value="1"/>
</dbReference>
<evidence type="ECO:0000313" key="4">
    <source>
        <dbReference type="EMBL" id="OAA52122.1"/>
    </source>
</evidence>
<dbReference type="Gene3D" id="1.10.1160.10">
    <property type="entry name" value="Glutamyl-trna Synthetase, Domain 2"/>
    <property type="match status" value="1"/>
</dbReference>
<dbReference type="AlphaFoldDB" id="A0A167KSB0"/>
<dbReference type="GO" id="GO:0006424">
    <property type="term" value="P:glutamyl-tRNA aminoacylation"/>
    <property type="evidence" value="ECO:0007669"/>
    <property type="project" value="TreeGrafter"/>
</dbReference>
<dbReference type="RefSeq" id="XP_018699899.1">
    <property type="nucleotide sequence ID" value="XM_018852889.1"/>
</dbReference>
<dbReference type="EMBL" id="AZHB01000045">
    <property type="protein sequence ID" value="OAA52122.1"/>
    <property type="molecule type" value="Genomic_DNA"/>
</dbReference>
<keyword evidence="4" id="KW-0436">Ligase</keyword>
<accession>A0A167KSB0</accession>
<protein>
    <submittedName>
        <fullName evidence="4">Glutamyl/glutaminyl-tRNA synthetase, class Ib</fullName>
    </submittedName>
</protein>
<name>A0A167KSB0_CORFA</name>
<dbReference type="GO" id="GO:0005829">
    <property type="term" value="C:cytosol"/>
    <property type="evidence" value="ECO:0007669"/>
    <property type="project" value="TreeGrafter"/>
</dbReference>
<dbReference type="OrthoDB" id="10250478at2759"/>
<dbReference type="InterPro" id="IPR020059">
    <property type="entry name" value="Glu/Gln-tRNA-synth_Ib_codon-bd"/>
</dbReference>